<dbReference type="SUPFAM" id="SSF55073">
    <property type="entry name" value="Nucleotide cyclase"/>
    <property type="match status" value="1"/>
</dbReference>
<evidence type="ECO:0000313" key="9">
    <source>
        <dbReference type="EMBL" id="NSL56048.1"/>
    </source>
</evidence>
<evidence type="ECO:0000259" key="8">
    <source>
        <dbReference type="PROSITE" id="PS50887"/>
    </source>
</evidence>
<dbReference type="InterPro" id="IPR035938">
    <property type="entry name" value="Hemerythrin-like_sf"/>
</dbReference>
<feature type="domain" description="GGDEF" evidence="8">
    <location>
        <begin position="531"/>
        <end position="665"/>
    </location>
</feature>
<dbReference type="InterPro" id="IPR035965">
    <property type="entry name" value="PAS-like_dom_sf"/>
</dbReference>
<keyword evidence="3" id="KW-0479">Metal-binding</keyword>
<proteinExistence type="inferred from homology"/>
<accession>A0ABX2IP65</accession>
<evidence type="ECO:0000256" key="3">
    <source>
        <dbReference type="ARBA" id="ARBA00022723"/>
    </source>
</evidence>
<organism evidence="9 10">
    <name type="scientific">Uliginosibacterium aquaticum</name>
    <dbReference type="NCBI Taxonomy" id="2731212"/>
    <lineage>
        <taxon>Bacteria</taxon>
        <taxon>Pseudomonadati</taxon>
        <taxon>Pseudomonadota</taxon>
        <taxon>Betaproteobacteria</taxon>
        <taxon>Rhodocyclales</taxon>
        <taxon>Zoogloeaceae</taxon>
        <taxon>Uliginosibacterium</taxon>
    </lineage>
</organism>
<dbReference type="Gene3D" id="2.10.70.100">
    <property type="match status" value="1"/>
</dbReference>
<dbReference type="Pfam" id="PF01814">
    <property type="entry name" value="Hemerythrin"/>
    <property type="match status" value="1"/>
</dbReference>
<dbReference type="Proteomes" id="UP000778523">
    <property type="component" value="Unassembled WGS sequence"/>
</dbReference>
<comment type="similarity">
    <text evidence="1">Belongs to the hemerythrin family.</text>
</comment>
<dbReference type="InterPro" id="IPR000014">
    <property type="entry name" value="PAS"/>
</dbReference>
<dbReference type="InterPro" id="IPR029787">
    <property type="entry name" value="Nucleotide_cyclase"/>
</dbReference>
<dbReference type="CDD" id="cd00130">
    <property type="entry name" value="PAS"/>
    <property type="match status" value="1"/>
</dbReference>
<dbReference type="InterPro" id="IPR000160">
    <property type="entry name" value="GGDEF_dom"/>
</dbReference>
<dbReference type="CDD" id="cd01949">
    <property type="entry name" value="GGDEF"/>
    <property type="match status" value="1"/>
</dbReference>
<evidence type="ECO:0000259" key="6">
    <source>
        <dbReference type="PROSITE" id="PS50112"/>
    </source>
</evidence>
<feature type="domain" description="PAS" evidence="6">
    <location>
        <begin position="196"/>
        <end position="268"/>
    </location>
</feature>
<dbReference type="SUPFAM" id="SSF55781">
    <property type="entry name" value="GAF domain-like"/>
    <property type="match status" value="1"/>
</dbReference>
<dbReference type="Gene3D" id="3.30.450.40">
    <property type="match status" value="1"/>
</dbReference>
<keyword evidence="10" id="KW-1185">Reference proteome</keyword>
<comment type="caution">
    <text evidence="9">The sequence shown here is derived from an EMBL/GenBank/DDBJ whole genome shotgun (WGS) entry which is preliminary data.</text>
</comment>
<evidence type="ECO:0000259" key="7">
    <source>
        <dbReference type="PROSITE" id="PS50113"/>
    </source>
</evidence>
<dbReference type="SUPFAM" id="SSF47188">
    <property type="entry name" value="Hemerythrin-like"/>
    <property type="match status" value="1"/>
</dbReference>
<dbReference type="InterPro" id="IPR012827">
    <property type="entry name" value="Hemerythrin_metal-bd"/>
</dbReference>
<dbReference type="CDD" id="cd12107">
    <property type="entry name" value="Hemerythrin"/>
    <property type="match status" value="1"/>
</dbReference>
<feature type="domain" description="PAC" evidence="7">
    <location>
        <begin position="271"/>
        <end position="323"/>
    </location>
</feature>
<dbReference type="PANTHER" id="PTHR45138">
    <property type="entry name" value="REGULATORY COMPONENTS OF SENSORY TRANSDUCTION SYSTEM"/>
    <property type="match status" value="1"/>
</dbReference>
<gene>
    <name evidence="9" type="ORF">HJ583_013490</name>
</gene>
<dbReference type="Pfam" id="PF08447">
    <property type="entry name" value="PAS_3"/>
    <property type="match status" value="1"/>
</dbReference>
<dbReference type="InterPro" id="IPR029016">
    <property type="entry name" value="GAF-like_dom_sf"/>
</dbReference>
<dbReference type="EC" id="2.7.7.65" evidence="2"/>
<dbReference type="SUPFAM" id="SSF55785">
    <property type="entry name" value="PYP-like sensor domain (PAS domain)"/>
    <property type="match status" value="1"/>
</dbReference>
<dbReference type="InterPro" id="IPR000700">
    <property type="entry name" value="PAS-assoc_C"/>
</dbReference>
<evidence type="ECO:0000256" key="4">
    <source>
        <dbReference type="ARBA" id="ARBA00023004"/>
    </source>
</evidence>
<dbReference type="EMBL" id="JABCSC020000003">
    <property type="protein sequence ID" value="NSL56048.1"/>
    <property type="molecule type" value="Genomic_DNA"/>
</dbReference>
<dbReference type="NCBIfam" id="TIGR02481">
    <property type="entry name" value="hemeryth_dom"/>
    <property type="match status" value="1"/>
</dbReference>
<reference evidence="9 10" key="1">
    <citation type="submission" date="2020-06" db="EMBL/GenBank/DDBJ databases">
        <title>Draft genome of Uliginosibacterium sp. IMCC34675.</title>
        <authorList>
            <person name="Song J."/>
        </authorList>
    </citation>
    <scope>NUCLEOTIDE SEQUENCE [LARGE SCALE GENOMIC DNA]</scope>
    <source>
        <strain evidence="9 10">IMCC34675</strain>
    </source>
</reference>
<protein>
    <recommendedName>
        <fullName evidence="2">diguanylate cyclase</fullName>
        <ecNumber evidence="2">2.7.7.65</ecNumber>
    </recommendedName>
</protein>
<dbReference type="SMART" id="SM00091">
    <property type="entry name" value="PAS"/>
    <property type="match status" value="1"/>
</dbReference>
<dbReference type="InterPro" id="IPR012312">
    <property type="entry name" value="Hemerythrin-like"/>
</dbReference>
<dbReference type="InterPro" id="IPR050469">
    <property type="entry name" value="Diguanylate_Cyclase"/>
</dbReference>
<dbReference type="Pfam" id="PF00990">
    <property type="entry name" value="GGDEF"/>
    <property type="match status" value="1"/>
</dbReference>
<dbReference type="PROSITE" id="PS50113">
    <property type="entry name" value="PAC"/>
    <property type="match status" value="1"/>
</dbReference>
<evidence type="ECO:0000256" key="1">
    <source>
        <dbReference type="ARBA" id="ARBA00010587"/>
    </source>
</evidence>
<dbReference type="Gene3D" id="3.30.70.270">
    <property type="match status" value="1"/>
</dbReference>
<dbReference type="Gene3D" id="1.20.120.50">
    <property type="entry name" value="Hemerythrin-like"/>
    <property type="match status" value="1"/>
</dbReference>
<dbReference type="SMART" id="SM00086">
    <property type="entry name" value="PAC"/>
    <property type="match status" value="1"/>
</dbReference>
<dbReference type="NCBIfam" id="TIGR00229">
    <property type="entry name" value="sensory_box"/>
    <property type="match status" value="1"/>
</dbReference>
<evidence type="ECO:0000256" key="5">
    <source>
        <dbReference type="ARBA" id="ARBA00034247"/>
    </source>
</evidence>
<dbReference type="InterPro" id="IPR013655">
    <property type="entry name" value="PAS_fold_3"/>
</dbReference>
<dbReference type="NCBIfam" id="TIGR00254">
    <property type="entry name" value="GGDEF"/>
    <property type="match status" value="1"/>
</dbReference>
<sequence length="667" mass="74092">MGDVTEMKDIFSWSARFETGLHEVDQQHARLVQLINELARISAGRSDPARLLGLLDELQDYTGYHFRTEEELMAQYALEPEATAAHIHAHESLREQVRIVREVAETAGLQAGVAIGRLLPFLTKWLIFHVLGTDMRMAQEVLARQRGESADTAHQLSIAGQTESLVIVLDALNDLNDNLTRRSSELAEAYQRLRISEARYAMAQRAARIGSWELDLDRLEMSWSDEVEPLFGFRLRDLSNRYEAFMACVHPDDRERISSHLEAVRSGTSLYELEHRVVWPDGSVHWLASTGECVRGEPGEALRLVGIVRDITEERAAQQQLRDTNQQLTLSLGALERHAADLTRLNELNESLQSCLNSSEAFEVVEHVLARLKIGSGGALAVLDAGSSELRTVARWGDGGHIAAHFACTSCWGMRRGQRHAVRLADEGPLCKHFEGSPPGATLCLPLRVLGDTLGLLSMHAPAECSETEWARINHLASMVAETLKLALSNVRLREALHEQATRDPLTGLLNRRYLDEALPRELARAAREHRKLAVVMLDLDHFKQVNDSWGHEAGDAVLAQLAITLRAHLRSSDLACRFGGEEFVVVMPGASLEEARERMEVVARSVRETPIHLAHATLPPVRFSAGLAEAFKHGSTAEELLRAADIALYAAKEAGRDCLREALPPE</sequence>
<dbReference type="NCBIfam" id="NF033749">
    <property type="entry name" value="bact_hemeryth"/>
    <property type="match status" value="1"/>
</dbReference>
<dbReference type="SMART" id="SM00267">
    <property type="entry name" value="GGDEF"/>
    <property type="match status" value="1"/>
</dbReference>
<dbReference type="RefSeq" id="WP_170022400.1">
    <property type="nucleotide sequence ID" value="NZ_JABCSC020000003.1"/>
</dbReference>
<dbReference type="InterPro" id="IPR043128">
    <property type="entry name" value="Rev_trsase/Diguanyl_cyclase"/>
</dbReference>
<evidence type="ECO:0000256" key="2">
    <source>
        <dbReference type="ARBA" id="ARBA00012528"/>
    </source>
</evidence>
<name>A0ABX2IP65_9RHOO</name>
<dbReference type="Gene3D" id="3.30.450.20">
    <property type="entry name" value="PAS domain"/>
    <property type="match status" value="1"/>
</dbReference>
<dbReference type="PROSITE" id="PS50887">
    <property type="entry name" value="GGDEF"/>
    <property type="match status" value="1"/>
</dbReference>
<dbReference type="InterPro" id="IPR001610">
    <property type="entry name" value="PAC"/>
</dbReference>
<keyword evidence="4" id="KW-0408">Iron</keyword>
<dbReference type="PROSITE" id="PS50112">
    <property type="entry name" value="PAS"/>
    <property type="match status" value="1"/>
</dbReference>
<dbReference type="PANTHER" id="PTHR45138:SF9">
    <property type="entry name" value="DIGUANYLATE CYCLASE DGCM-RELATED"/>
    <property type="match status" value="1"/>
</dbReference>
<evidence type="ECO:0000313" key="10">
    <source>
        <dbReference type="Proteomes" id="UP000778523"/>
    </source>
</evidence>
<comment type="catalytic activity">
    <reaction evidence="5">
        <text>2 GTP = 3',3'-c-di-GMP + 2 diphosphate</text>
        <dbReference type="Rhea" id="RHEA:24898"/>
        <dbReference type="ChEBI" id="CHEBI:33019"/>
        <dbReference type="ChEBI" id="CHEBI:37565"/>
        <dbReference type="ChEBI" id="CHEBI:58805"/>
        <dbReference type="EC" id="2.7.7.65"/>
    </reaction>
</comment>